<gene>
    <name evidence="1" type="ORF">BRZCDTV_524</name>
</gene>
<evidence type="ECO:0000313" key="1">
    <source>
        <dbReference type="EMBL" id="SPN79835.1"/>
    </source>
</evidence>
<proteinExistence type="predicted"/>
<reference evidence="1" key="1">
    <citation type="submission" date="2018-03" db="EMBL/GenBank/DDBJ databases">
        <authorList>
            <consortium name="Urmite Genomes"/>
        </authorList>
    </citation>
    <scope>NUCLEOTIDE SEQUENCE [LARGE SCALE GENOMIC DNA]</scope>
    <source>
        <strain evidence="1">IHUMI-27.7</strain>
    </source>
</reference>
<accession>A0A2R8FFQ6</accession>
<evidence type="ECO:0000313" key="2">
    <source>
        <dbReference type="Proteomes" id="UP000273054"/>
    </source>
</evidence>
<name>A0A2R8FFQ6_9VIRU</name>
<protein>
    <submittedName>
        <fullName evidence="1">Ribonuclease H-like protein</fullName>
    </submittedName>
</protein>
<dbReference type="Proteomes" id="UP000273054">
    <property type="component" value="Segment"/>
</dbReference>
<sequence>MSFVQEVIFDQVSPLDLNFFFVDSFSFTLYKRMNKLQLARKLGFWKIFLYSEEVCSHANLPSLHKEIGDSLPFIHKEITPEQFSNWYVYHTSLYSEWEGAAMDCAYTYAPYAISGPQGKLTEAMIKNNLPLPIDIYVAKFVLPKPVVTHNMNQLLLIMEGFDTSRYNPVYYNDLEAIDFLKEHFQEHEMYPSDDEDDTVSGLGDTVSGLGDTVSGLGDTVSGLGDTVSGLGAPKTRTR</sequence>
<keyword evidence="2" id="KW-1185">Reference proteome</keyword>
<organism evidence="1">
    <name type="scientific">Brazilian cedratvirus IHUMI</name>
    <dbReference type="NCBI Taxonomy" id="2126980"/>
    <lineage>
        <taxon>Viruses</taxon>
        <taxon>Pithoviruses</taxon>
        <taxon>Orthocedratvirinae</taxon>
        <taxon>Alphacedratvirus</taxon>
        <taxon>Alphacedratvirus brasiliense</taxon>
    </lineage>
</organism>
<dbReference type="EMBL" id="LT994651">
    <property type="protein sequence ID" value="SPN79835.1"/>
    <property type="molecule type" value="Genomic_DNA"/>
</dbReference>